<dbReference type="AlphaFoldDB" id="A0A2I0L738"/>
<keyword evidence="2" id="KW-1185">Reference proteome</keyword>
<reference evidence="1 2" key="1">
    <citation type="submission" date="2017-11" db="EMBL/GenBank/DDBJ databases">
        <title>De-novo sequencing of pomegranate (Punica granatum L.) genome.</title>
        <authorList>
            <person name="Akparov Z."/>
            <person name="Amiraslanov A."/>
            <person name="Hajiyeva S."/>
            <person name="Abbasov M."/>
            <person name="Kaur K."/>
            <person name="Hamwieh A."/>
            <person name="Solovyev V."/>
            <person name="Salamov A."/>
            <person name="Braich B."/>
            <person name="Kosarev P."/>
            <person name="Mahmoud A."/>
            <person name="Hajiyev E."/>
            <person name="Babayeva S."/>
            <person name="Izzatullayeva V."/>
            <person name="Mammadov A."/>
            <person name="Mammadov A."/>
            <person name="Sharifova S."/>
            <person name="Ojaghi J."/>
            <person name="Eynullazada K."/>
            <person name="Bayramov B."/>
            <person name="Abdulazimova A."/>
            <person name="Shahmuradov I."/>
        </authorList>
    </citation>
    <scope>NUCLEOTIDE SEQUENCE [LARGE SCALE GENOMIC DNA]</scope>
    <source>
        <strain evidence="2">cv. AG2017</strain>
        <tissue evidence="1">Leaf</tissue>
    </source>
</reference>
<comment type="caution">
    <text evidence="1">The sequence shown here is derived from an EMBL/GenBank/DDBJ whole genome shotgun (WGS) entry which is preliminary data.</text>
</comment>
<proteinExistence type="predicted"/>
<dbReference type="EMBL" id="PGOL01000113">
    <property type="protein sequence ID" value="PKI76519.1"/>
    <property type="molecule type" value="Genomic_DNA"/>
</dbReference>
<evidence type="ECO:0000313" key="2">
    <source>
        <dbReference type="Proteomes" id="UP000233551"/>
    </source>
</evidence>
<protein>
    <submittedName>
        <fullName evidence="1">Uncharacterized protein</fullName>
    </submittedName>
</protein>
<dbReference type="Proteomes" id="UP000233551">
    <property type="component" value="Unassembled WGS sequence"/>
</dbReference>
<sequence>MGAPSLATSPKARPWKIVGGGALLAISPQWRSPEGSEFTSKWALRTRTSSIEILDPNLSGPCLLDD</sequence>
<accession>A0A2I0L738</accession>
<evidence type="ECO:0000313" key="1">
    <source>
        <dbReference type="EMBL" id="PKI76519.1"/>
    </source>
</evidence>
<name>A0A2I0L738_PUNGR</name>
<gene>
    <name evidence="1" type="ORF">CRG98_003070</name>
</gene>
<organism evidence="1 2">
    <name type="scientific">Punica granatum</name>
    <name type="common">Pomegranate</name>
    <dbReference type="NCBI Taxonomy" id="22663"/>
    <lineage>
        <taxon>Eukaryota</taxon>
        <taxon>Viridiplantae</taxon>
        <taxon>Streptophyta</taxon>
        <taxon>Embryophyta</taxon>
        <taxon>Tracheophyta</taxon>
        <taxon>Spermatophyta</taxon>
        <taxon>Magnoliopsida</taxon>
        <taxon>eudicotyledons</taxon>
        <taxon>Gunneridae</taxon>
        <taxon>Pentapetalae</taxon>
        <taxon>rosids</taxon>
        <taxon>malvids</taxon>
        <taxon>Myrtales</taxon>
        <taxon>Lythraceae</taxon>
        <taxon>Punica</taxon>
    </lineage>
</organism>